<evidence type="ECO:0000259" key="2">
    <source>
        <dbReference type="Pfam" id="PF18219"/>
    </source>
</evidence>
<dbReference type="Pfam" id="PF18219">
    <property type="entry name" value="SidC_N"/>
    <property type="match status" value="1"/>
</dbReference>
<dbReference type="GeneID" id="40925605"/>
<keyword evidence="4" id="KW-1185">Reference proteome</keyword>
<dbReference type="RefSeq" id="WP_003631877.1">
    <property type="nucleotide sequence ID" value="NC_013861.1"/>
</dbReference>
<feature type="compositionally biased region" description="Polar residues" evidence="1">
    <location>
        <begin position="907"/>
        <end position="926"/>
    </location>
</feature>
<dbReference type="EMBL" id="FN650140">
    <property type="protein sequence ID" value="CBJ11734.1"/>
    <property type="molecule type" value="Genomic_DNA"/>
</dbReference>
<reference evidence="3 4" key="1">
    <citation type="journal article" date="2010" name="PLoS Genet.">
        <title>Analysis of the Legionella longbeachae genome and transcriptome uncovers unique strategies to cause Legionnaires' disease.</title>
        <authorList>
            <person name="Cazalet C."/>
            <person name="Gomez-Valero L."/>
            <person name="Rusniok C."/>
            <person name="Lomma M."/>
            <person name="Dervins-Ravault D."/>
            <person name="Newton H."/>
            <person name="Sansom F."/>
            <person name="Jarraud S."/>
            <person name="Zidane N."/>
            <person name="Ma L."/>
            <person name="Bouchier C."/>
            <person name="Etienne J."/>
            <person name="Hartland E."/>
            <person name="Buchrieser C."/>
        </authorList>
    </citation>
    <scope>NUCLEOTIDE SEQUENCE [LARGE SCALE GENOMIC DNA]</scope>
    <source>
        <strain evidence="3 4">NSW150</strain>
    </source>
</reference>
<sequence>MSSFKISLSENANPRYIYVSPENVVHVMIPIISADQVGIGLDNTCQSVIALKDFFGRSHDSERKRSSCLHHLQDYKAQLEHDIQLLTECGKSTDAIRSRLSQVEFYISALGDVVNNHVGLLNGLNYVFPEYPQAFQNLIAQTDSNVYAMRLKPRTEDLMLRAHNPLFHVRRSDQPPSVFYNALINRFRQLIDFSKISSARDGFINLVKQKIYNKCNKSCPVTIGVFKRYLAGAFGECIPEINVRTSFCNDAHFSQALDNLSYSDEDEIKSDRELFELLDNLLSSFGNYEPSESSAFSTIRNEASLEQKIEKLSILTQFFLAEINIYAQSHRLLSEKYNFAQPLDSNVNFADQLARNVKEAVENGGEVEQALFKFINQNRSQFKLTRELTIQEQAQIKEKANVHFRSIKDSPHMDEFLVLDTEKQANARFYYHQGSICCDFTKWYEQTRLNAISNTGFSKAMRETSGMPAMLPTRDNSSIGFVTFEQKDLRRLIERSISENNFDKAKMLLLKVDNEYVFQKLGPDFFKQYSANSAAKALFNRLRANITSSQVSDLFNEIVVQRKQQLLLTPDMARSLYVAVQDRRELPIERVLKYGSADEVKMILNDLAVLGRNNNPESEGYQNIIDFEVSTAVNGNLLIEAPQQTVEKLQEIITRYRRSGHLAMIMSASIYKAVLDAYGSESDSYKIMQTLSNNFPGDPTPYKLIYALQLLGINIPEENIRYNNTKNTLEYKSDENANNGLPKKGGSGFIIDNIDPGQWRIIEEITEFHANRFVVSANLEQILHNQISQLQASNVLARYTSRKDKLEAALILLGIQFRRLDFDEGTNQFLLYANQEEQAKIKKIKDIFAGPDAFGIPFNNEDRQYTRNYTPGLIIPDRGQNLYELVEGIRLRQISPRFSTRRVAETGSGSIPQQFTNTTQRTSAPTSLYRGAMFQPPREERYSIPESTPRRGG</sequence>
<dbReference type="Proteomes" id="UP000001060">
    <property type="component" value="Chromosome"/>
</dbReference>
<accession>D3HS52</accession>
<dbReference type="eggNOG" id="COG0497">
    <property type="taxonomic scope" value="Bacteria"/>
</dbReference>
<organism evidence="3 4">
    <name type="scientific">Legionella longbeachae serogroup 1 (strain NSW150)</name>
    <dbReference type="NCBI Taxonomy" id="661367"/>
    <lineage>
        <taxon>Bacteria</taxon>
        <taxon>Pseudomonadati</taxon>
        <taxon>Pseudomonadota</taxon>
        <taxon>Gammaproteobacteria</taxon>
        <taxon>Legionellales</taxon>
        <taxon>Legionellaceae</taxon>
        <taxon>Legionella</taxon>
    </lineage>
</organism>
<gene>
    <name evidence="3" type="ordered locus">LLO_1372</name>
</gene>
<proteinExistence type="predicted"/>
<feature type="domain" description="SidC N-terminal" evidence="2">
    <location>
        <begin position="7"/>
        <end position="450"/>
    </location>
</feature>
<evidence type="ECO:0000256" key="1">
    <source>
        <dbReference type="SAM" id="MobiDB-lite"/>
    </source>
</evidence>
<dbReference type="STRING" id="661367.LLO_1372"/>
<dbReference type="InterPro" id="IPR041264">
    <property type="entry name" value="SidC_N"/>
</dbReference>
<feature type="region of interest" description="Disordered" evidence="1">
    <location>
        <begin position="902"/>
        <end position="953"/>
    </location>
</feature>
<dbReference type="KEGG" id="llo:LLO_1372"/>
<evidence type="ECO:0000313" key="4">
    <source>
        <dbReference type="Proteomes" id="UP000001060"/>
    </source>
</evidence>
<name>D3HS52_LEGLN</name>
<dbReference type="AlphaFoldDB" id="D3HS52"/>
<protein>
    <recommendedName>
        <fullName evidence="2">SidC N-terminal domain-containing protein</fullName>
    </recommendedName>
</protein>
<dbReference type="HOGENOM" id="CLU_309225_0_0_6"/>
<evidence type="ECO:0000313" key="3">
    <source>
        <dbReference type="EMBL" id="CBJ11734.1"/>
    </source>
</evidence>